<dbReference type="AlphaFoldDB" id="A0A3S5C7A7"/>
<reference evidence="2" key="1">
    <citation type="submission" date="2018-11" db="EMBL/GenBank/DDBJ databases">
        <authorList>
            <consortium name="Pathogen Informatics"/>
        </authorList>
    </citation>
    <scope>NUCLEOTIDE SEQUENCE</scope>
</reference>
<feature type="non-terminal residue" evidence="2">
    <location>
        <position position="469"/>
    </location>
</feature>
<protein>
    <submittedName>
        <fullName evidence="2">Uncharacterized protein</fullName>
    </submittedName>
</protein>
<evidence type="ECO:0000256" key="1">
    <source>
        <dbReference type="SAM" id="Coils"/>
    </source>
</evidence>
<dbReference type="Proteomes" id="UP000784294">
    <property type="component" value="Unassembled WGS sequence"/>
</dbReference>
<sequence length="469" mass="50622">MNVPVKPIDSWSKGIRHRLLVEPTFESLQQTLSLEREPKRGGMSRGRCRRRRQGQLEPVNIHFRRNERRREAWRLSPGPDDSRLPPARVLCDADTVRLCAGSGPIGLKAASPGRLGRIEALRANGLSVGLCVDELLARQAEVQARMRQLQTSLEALEAGDSGVVSASELWPADVDVNVDVDVDVEVGAEGEGRRENAVDLVRRLQSRADAVFSRADGLYGRLARCLARWSEVEAGREAVLGLVERAAGRLAELQQAWRREGMPGSSVGVCVGAVQVARVIETQAGCVREAEAVLDELGGLEGQTEGPGAGCCGRLVGQLAAAVRALEAELGAPGRARPVERMMGQAACRLAEVRAEAGDWLARERRLADRLEQLRVELEAADNWLEACRRLADASALSTAWTDQLDGQAREAAGLEAEAGAEGSPSLQTAARLAWLVTRLETEGEAHRGRLVKAVEQAVVGLSWPAARG</sequence>
<name>A0A3S5C7A7_9PLAT</name>
<keyword evidence="1" id="KW-0175">Coiled coil</keyword>
<organism evidence="2 3">
    <name type="scientific">Protopolystoma xenopodis</name>
    <dbReference type="NCBI Taxonomy" id="117903"/>
    <lineage>
        <taxon>Eukaryota</taxon>
        <taxon>Metazoa</taxon>
        <taxon>Spiralia</taxon>
        <taxon>Lophotrochozoa</taxon>
        <taxon>Platyhelminthes</taxon>
        <taxon>Monogenea</taxon>
        <taxon>Polyopisthocotylea</taxon>
        <taxon>Polystomatidea</taxon>
        <taxon>Polystomatidae</taxon>
        <taxon>Protopolystoma</taxon>
    </lineage>
</organism>
<accession>A0A3S5C7A7</accession>
<feature type="coiled-coil region" evidence="1">
    <location>
        <begin position="132"/>
        <end position="159"/>
    </location>
</feature>
<proteinExistence type="predicted"/>
<dbReference type="EMBL" id="CAAALY010263453">
    <property type="protein sequence ID" value="VEL40043.1"/>
    <property type="molecule type" value="Genomic_DNA"/>
</dbReference>
<comment type="caution">
    <text evidence="2">The sequence shown here is derived from an EMBL/GenBank/DDBJ whole genome shotgun (WGS) entry which is preliminary data.</text>
</comment>
<evidence type="ECO:0000313" key="3">
    <source>
        <dbReference type="Proteomes" id="UP000784294"/>
    </source>
</evidence>
<keyword evidence="3" id="KW-1185">Reference proteome</keyword>
<evidence type="ECO:0000313" key="2">
    <source>
        <dbReference type="EMBL" id="VEL40043.1"/>
    </source>
</evidence>
<gene>
    <name evidence="2" type="ORF">PXEA_LOCUS33483</name>
</gene>